<dbReference type="InterPro" id="IPR015915">
    <property type="entry name" value="Kelch-typ_b-propeller"/>
</dbReference>
<protein>
    <submittedName>
        <fullName evidence="1">Uncharacterized protein</fullName>
    </submittedName>
</protein>
<dbReference type="Gene3D" id="2.120.10.80">
    <property type="entry name" value="Kelch-type beta propeller"/>
    <property type="match status" value="1"/>
</dbReference>
<dbReference type="AlphaFoldDB" id="A0AAU9K843"/>
<organism evidence="1 2">
    <name type="scientific">Blepharisma stoltei</name>
    <dbReference type="NCBI Taxonomy" id="1481888"/>
    <lineage>
        <taxon>Eukaryota</taxon>
        <taxon>Sar</taxon>
        <taxon>Alveolata</taxon>
        <taxon>Ciliophora</taxon>
        <taxon>Postciliodesmatophora</taxon>
        <taxon>Heterotrichea</taxon>
        <taxon>Heterotrichida</taxon>
        <taxon>Blepharismidae</taxon>
        <taxon>Blepharisma</taxon>
    </lineage>
</organism>
<evidence type="ECO:0000313" key="2">
    <source>
        <dbReference type="Proteomes" id="UP001162131"/>
    </source>
</evidence>
<gene>
    <name evidence="1" type="ORF">BSTOLATCC_MIC50237</name>
</gene>
<reference evidence="1" key="1">
    <citation type="submission" date="2021-09" db="EMBL/GenBank/DDBJ databases">
        <authorList>
            <consortium name="AG Swart"/>
            <person name="Singh M."/>
            <person name="Singh A."/>
            <person name="Seah K."/>
            <person name="Emmerich C."/>
        </authorList>
    </citation>
    <scope>NUCLEOTIDE SEQUENCE</scope>
    <source>
        <strain evidence="1">ATCC30299</strain>
    </source>
</reference>
<proteinExistence type="predicted"/>
<dbReference type="EMBL" id="CAJZBQ010000050">
    <property type="protein sequence ID" value="CAG9330129.1"/>
    <property type="molecule type" value="Genomic_DNA"/>
</dbReference>
<accession>A0AAU9K843</accession>
<keyword evidence="2" id="KW-1185">Reference proteome</keyword>
<name>A0AAU9K843_9CILI</name>
<comment type="caution">
    <text evidence="1">The sequence shown here is derived from an EMBL/GenBank/DDBJ whole genome shotgun (WGS) entry which is preliminary data.</text>
</comment>
<evidence type="ECO:0000313" key="1">
    <source>
        <dbReference type="EMBL" id="CAG9330129.1"/>
    </source>
</evidence>
<sequence length="179" mass="20553">MLPSGNSCSDSSAIYFKQNVYCFGGYLNNNRLALSARFDLYQNRWVKLIPMPWSDFCCHSVIFKENISIAGCTHKNILLYSIDNESFSIVPYSFALHTRKILISSNRLYLIECCFNGWIYESKIGDEYSWKQIGKSVIKFNPLQVFCTYNKGGVYIASAGVCNDDFYKFSLNKKVITKL</sequence>
<dbReference type="Proteomes" id="UP001162131">
    <property type="component" value="Unassembled WGS sequence"/>
</dbReference>
<dbReference type="SUPFAM" id="SSF117281">
    <property type="entry name" value="Kelch motif"/>
    <property type="match status" value="1"/>
</dbReference>